<name>A0A843TM06_COLES</name>
<feature type="non-terminal residue" evidence="1">
    <location>
        <position position="157"/>
    </location>
</feature>
<dbReference type="AlphaFoldDB" id="A0A843TM06"/>
<proteinExistence type="predicted"/>
<protein>
    <submittedName>
        <fullName evidence="1">Uncharacterized protein</fullName>
    </submittedName>
</protein>
<accession>A0A843TM06</accession>
<sequence length="157" mass="17050">DEAHSPFRRSPLFSLVSLFSSSSISLLLILPQPSFLCLSAILSLSLCPCASQSRRLHTHTCVASPDAAPPASLARTSSHTQAQAAPSLQAQAASPLALPHLLPHLPRCVFLFPLHATVALQCYSKGRQHGMRLSFFGQLESEEERKYHLLTQKLNAA</sequence>
<organism evidence="1 2">
    <name type="scientific">Colocasia esculenta</name>
    <name type="common">Wild taro</name>
    <name type="synonym">Arum esculentum</name>
    <dbReference type="NCBI Taxonomy" id="4460"/>
    <lineage>
        <taxon>Eukaryota</taxon>
        <taxon>Viridiplantae</taxon>
        <taxon>Streptophyta</taxon>
        <taxon>Embryophyta</taxon>
        <taxon>Tracheophyta</taxon>
        <taxon>Spermatophyta</taxon>
        <taxon>Magnoliopsida</taxon>
        <taxon>Liliopsida</taxon>
        <taxon>Araceae</taxon>
        <taxon>Aroideae</taxon>
        <taxon>Colocasieae</taxon>
        <taxon>Colocasia</taxon>
    </lineage>
</organism>
<keyword evidence="2" id="KW-1185">Reference proteome</keyword>
<evidence type="ECO:0000313" key="2">
    <source>
        <dbReference type="Proteomes" id="UP000652761"/>
    </source>
</evidence>
<evidence type="ECO:0000313" key="1">
    <source>
        <dbReference type="EMBL" id="MQL71981.1"/>
    </source>
</evidence>
<gene>
    <name evidence="1" type="ORF">Taro_004298</name>
</gene>
<reference evidence="1" key="1">
    <citation type="submission" date="2017-07" db="EMBL/GenBank/DDBJ databases">
        <title>Taro Niue Genome Assembly and Annotation.</title>
        <authorList>
            <person name="Atibalentja N."/>
            <person name="Keating K."/>
            <person name="Fields C.J."/>
        </authorList>
    </citation>
    <scope>NUCLEOTIDE SEQUENCE</scope>
    <source>
        <strain evidence="1">Niue_2</strain>
        <tissue evidence="1">Leaf</tissue>
    </source>
</reference>
<dbReference type="EMBL" id="NMUH01000114">
    <property type="protein sequence ID" value="MQL71981.1"/>
    <property type="molecule type" value="Genomic_DNA"/>
</dbReference>
<comment type="caution">
    <text evidence="1">The sequence shown here is derived from an EMBL/GenBank/DDBJ whole genome shotgun (WGS) entry which is preliminary data.</text>
</comment>
<dbReference type="Proteomes" id="UP000652761">
    <property type="component" value="Unassembled WGS sequence"/>
</dbReference>